<dbReference type="InterPro" id="IPR045006">
    <property type="entry name" value="CHLI-like"/>
</dbReference>
<evidence type="ECO:0000259" key="1">
    <source>
        <dbReference type="Pfam" id="PF01078"/>
    </source>
</evidence>
<dbReference type="PANTHER" id="PTHR32039:SF7">
    <property type="entry name" value="COMPETENCE PROTEIN COMM"/>
    <property type="match status" value="1"/>
</dbReference>
<dbReference type="InterPro" id="IPR014721">
    <property type="entry name" value="Ribsml_uS5_D2-typ_fold_subgr"/>
</dbReference>
<evidence type="ECO:0000313" key="3">
    <source>
        <dbReference type="Proteomes" id="UP000285478"/>
    </source>
</evidence>
<evidence type="ECO:0000313" key="2">
    <source>
        <dbReference type="EMBL" id="QAB14424.1"/>
    </source>
</evidence>
<dbReference type="PANTHER" id="PTHR32039">
    <property type="entry name" value="MAGNESIUM-CHELATASE SUBUNIT CHLI"/>
    <property type="match status" value="1"/>
</dbReference>
<dbReference type="Pfam" id="PF01078">
    <property type="entry name" value="Mg_chelatase"/>
    <property type="match status" value="1"/>
</dbReference>
<dbReference type="InterPro" id="IPR020568">
    <property type="entry name" value="Ribosomal_Su5_D2-typ_SF"/>
</dbReference>
<sequence>MSVTGQYATLLSRGLSGVQAPEVQIEVHATNGLPSLSIVGLPEASVKESKDRVRSAVMSAGFQLPPKRMTINLAPADIPKQGGRYDLPIALGILVATGQLIPVRDLNRIEWFGEVGLNGALRPVPGILPAVMQAAQAGRTVVVPMANLAEASLVTGAQVFGAENLLSVARYLVDETATLVEPEAVAFTGASYAEDMADIRGQQQAKRLLEVCASGGHSLLMVGPPGSGKSMLASRLVTLLPDLPLEHAIEVASVHSVAGKEVAVERFQQRQLVQPHHTATAAAMVGGGCQFSLNALLFHKKCYRFGQSKVLFCTIL</sequence>
<dbReference type="Gene3D" id="3.40.50.300">
    <property type="entry name" value="P-loop containing nucleotide triphosphate hydrolases"/>
    <property type="match status" value="1"/>
</dbReference>
<keyword evidence="2" id="KW-0067">ATP-binding</keyword>
<organism evidence="2 3">
    <name type="scientific">Hydrogenovibrio thermophilus</name>
    <dbReference type="NCBI Taxonomy" id="265883"/>
    <lineage>
        <taxon>Bacteria</taxon>
        <taxon>Pseudomonadati</taxon>
        <taxon>Pseudomonadota</taxon>
        <taxon>Gammaproteobacteria</taxon>
        <taxon>Thiotrichales</taxon>
        <taxon>Piscirickettsiaceae</taxon>
        <taxon>Hydrogenovibrio</taxon>
    </lineage>
</organism>
<dbReference type="GO" id="GO:0005524">
    <property type="term" value="F:ATP binding"/>
    <property type="evidence" value="ECO:0007669"/>
    <property type="project" value="UniProtKB-KW"/>
</dbReference>
<reference evidence="2 3" key="1">
    <citation type="journal article" date="2018" name="Environ. Microbiol.">
        <title>Genomes of ubiquitous marine and hypersaline Hydrogenovibrio, Thiomicrorhabdus and Thiomicrospira spp. encode a diversity of mechanisms to sustain chemolithoautotrophy in heterogeneous environments.</title>
        <authorList>
            <person name="Scott K.M."/>
            <person name="Williams J."/>
            <person name="Porter C.M.B."/>
            <person name="Russel S."/>
            <person name="Harmer T.L."/>
            <person name="Paul J.H."/>
            <person name="Antonen K.M."/>
            <person name="Bridges M.K."/>
            <person name="Camper G.J."/>
            <person name="Campla C.K."/>
            <person name="Casella L.G."/>
            <person name="Chase E."/>
            <person name="Conrad J.W."/>
            <person name="Cruz M.C."/>
            <person name="Dunlap D.S."/>
            <person name="Duran L."/>
            <person name="Fahsbender E.M."/>
            <person name="Goldsmith D.B."/>
            <person name="Keeley R.F."/>
            <person name="Kondoff M.R."/>
            <person name="Kussy B.I."/>
            <person name="Lane M.K."/>
            <person name="Lawler S."/>
            <person name="Leigh B.A."/>
            <person name="Lewis C."/>
            <person name="Lostal L.M."/>
            <person name="Marking D."/>
            <person name="Mancera P.A."/>
            <person name="McClenthan E.C."/>
            <person name="McIntyre E.A."/>
            <person name="Mine J.A."/>
            <person name="Modi S."/>
            <person name="Moore B.D."/>
            <person name="Morgan W.A."/>
            <person name="Nelson K.M."/>
            <person name="Nguyen K.N."/>
            <person name="Ogburn N."/>
            <person name="Parrino D.G."/>
            <person name="Pedapudi A.D."/>
            <person name="Pelham R.P."/>
            <person name="Preece A.M."/>
            <person name="Rampersad E.A."/>
            <person name="Richardson J.C."/>
            <person name="Rodgers C.M."/>
            <person name="Schaffer B.L."/>
            <person name="Sheridan N.E."/>
            <person name="Solone M.R."/>
            <person name="Staley Z.R."/>
            <person name="Tabuchi M."/>
            <person name="Waide R.J."/>
            <person name="Wanjugi P.W."/>
            <person name="Young S."/>
            <person name="Clum A."/>
            <person name="Daum C."/>
            <person name="Huntemann M."/>
            <person name="Ivanova N."/>
            <person name="Kyrpides N."/>
            <person name="Mikhailova N."/>
            <person name="Palaniappan K."/>
            <person name="Pillay M."/>
            <person name="Reddy T.B.K."/>
            <person name="Shapiro N."/>
            <person name="Stamatis D."/>
            <person name="Varghese N."/>
            <person name="Woyke T."/>
            <person name="Boden R."/>
            <person name="Freyermuth S.K."/>
            <person name="Kerfeld C.A."/>
        </authorList>
    </citation>
    <scope>NUCLEOTIDE SEQUENCE [LARGE SCALE GENOMIC DNA]</scope>
    <source>
        <strain evidence="2 3">JR-2</strain>
    </source>
</reference>
<dbReference type="SUPFAM" id="SSF54211">
    <property type="entry name" value="Ribosomal protein S5 domain 2-like"/>
    <property type="match status" value="1"/>
</dbReference>
<dbReference type="InterPro" id="IPR027417">
    <property type="entry name" value="P-loop_NTPase"/>
</dbReference>
<dbReference type="RefSeq" id="WP_128384228.1">
    <property type="nucleotide sequence ID" value="NZ_CP035033.1"/>
</dbReference>
<dbReference type="InterPro" id="IPR000523">
    <property type="entry name" value="Mg_chelatse_chII-like_cat_dom"/>
</dbReference>
<accession>A0A451G4M0</accession>
<keyword evidence="2" id="KW-0547">Nucleotide-binding</keyword>
<dbReference type="KEGG" id="htr:EPV75_01410"/>
<gene>
    <name evidence="2" type="ORF">EPV75_01410</name>
</gene>
<dbReference type="AlphaFoldDB" id="A0A451G4M0"/>
<feature type="domain" description="Magnesium chelatase ChlI-like catalytic" evidence="1">
    <location>
        <begin position="195"/>
        <end position="290"/>
    </location>
</feature>
<dbReference type="SUPFAM" id="SSF52540">
    <property type="entry name" value="P-loop containing nucleoside triphosphate hydrolases"/>
    <property type="match status" value="1"/>
</dbReference>
<dbReference type="Pfam" id="PF13541">
    <property type="entry name" value="ChlI"/>
    <property type="match status" value="1"/>
</dbReference>
<protein>
    <submittedName>
        <fullName evidence="2">ATP-binding protein</fullName>
    </submittedName>
</protein>
<dbReference type="Gene3D" id="3.30.230.10">
    <property type="match status" value="1"/>
</dbReference>
<dbReference type="Proteomes" id="UP000285478">
    <property type="component" value="Chromosome"/>
</dbReference>
<dbReference type="EMBL" id="CP035033">
    <property type="protein sequence ID" value="QAB14424.1"/>
    <property type="molecule type" value="Genomic_DNA"/>
</dbReference>
<name>A0A451G4M0_9GAMM</name>
<proteinExistence type="predicted"/>
<keyword evidence="3" id="KW-1185">Reference proteome</keyword>